<proteinExistence type="predicted"/>
<reference evidence="1" key="1">
    <citation type="journal article" date="2015" name="Nature">
        <title>Complex archaea that bridge the gap between prokaryotes and eukaryotes.</title>
        <authorList>
            <person name="Spang A."/>
            <person name="Saw J.H."/>
            <person name="Jorgensen S.L."/>
            <person name="Zaremba-Niedzwiedzka K."/>
            <person name="Martijn J."/>
            <person name="Lind A.E."/>
            <person name="van Eijk R."/>
            <person name="Schleper C."/>
            <person name="Guy L."/>
            <person name="Ettema T.J."/>
        </authorList>
    </citation>
    <scope>NUCLEOTIDE SEQUENCE</scope>
</reference>
<sequence length="80" mass="8620">MALRNWDKFSPFFGGRVVVSSVVDYVDFSLRLGQQGLVSGDRGRAYKITPFGSLSSSKGRAKVSFCLSISTSLVALVVSI</sequence>
<dbReference type="AlphaFoldDB" id="A0A0F9DWB5"/>
<organism evidence="1">
    <name type="scientific">marine sediment metagenome</name>
    <dbReference type="NCBI Taxonomy" id="412755"/>
    <lineage>
        <taxon>unclassified sequences</taxon>
        <taxon>metagenomes</taxon>
        <taxon>ecological metagenomes</taxon>
    </lineage>
</organism>
<evidence type="ECO:0000313" key="1">
    <source>
        <dbReference type="EMBL" id="KKL58021.1"/>
    </source>
</evidence>
<protein>
    <submittedName>
        <fullName evidence="1">Uncharacterized protein</fullName>
    </submittedName>
</protein>
<gene>
    <name evidence="1" type="ORF">LCGC14_2229550</name>
</gene>
<accession>A0A0F9DWB5</accession>
<comment type="caution">
    <text evidence="1">The sequence shown here is derived from an EMBL/GenBank/DDBJ whole genome shotgun (WGS) entry which is preliminary data.</text>
</comment>
<dbReference type="EMBL" id="LAZR01029962">
    <property type="protein sequence ID" value="KKL58021.1"/>
    <property type="molecule type" value="Genomic_DNA"/>
</dbReference>
<name>A0A0F9DWB5_9ZZZZ</name>